<dbReference type="Pfam" id="PF00041">
    <property type="entry name" value="fn3"/>
    <property type="match status" value="4"/>
</dbReference>
<dbReference type="InterPro" id="IPR050991">
    <property type="entry name" value="ECM_Regulatory_Proteins"/>
</dbReference>
<feature type="domain" description="Fibronectin type-III" evidence="3">
    <location>
        <begin position="95"/>
        <end position="183"/>
    </location>
</feature>
<feature type="domain" description="Fibronectin type-III" evidence="3">
    <location>
        <begin position="184"/>
        <end position="272"/>
    </location>
</feature>
<dbReference type="InterPro" id="IPR036116">
    <property type="entry name" value="FN3_sf"/>
</dbReference>
<feature type="domain" description="Fibronectin type-III" evidence="3">
    <location>
        <begin position="6"/>
        <end position="94"/>
    </location>
</feature>
<keyword evidence="5" id="KW-1185">Reference proteome</keyword>
<dbReference type="PANTHER" id="PTHR46708:SF11">
    <property type="entry name" value="RECEPTOR-TYPE TYROSINE-PROTEIN PHOSPHATASE ETA-LIKE"/>
    <property type="match status" value="1"/>
</dbReference>
<feature type="domain" description="Fibronectin type-III" evidence="3">
    <location>
        <begin position="273"/>
        <end position="351"/>
    </location>
</feature>
<dbReference type="EMBL" id="VWZG01001909">
    <property type="protein sequence ID" value="NXG14734.1"/>
    <property type="molecule type" value="Genomic_DNA"/>
</dbReference>
<dbReference type="InterPro" id="IPR013783">
    <property type="entry name" value="Ig-like_fold"/>
</dbReference>
<accession>A0A7K8ZFY9</accession>
<keyword evidence="1" id="KW-0677">Repeat</keyword>
<dbReference type="SUPFAM" id="SSF49265">
    <property type="entry name" value="Fibronectin type III"/>
    <property type="match status" value="3"/>
</dbReference>
<dbReference type="AlphaFoldDB" id="A0A7K8ZFY9"/>
<dbReference type="PROSITE" id="PS50853">
    <property type="entry name" value="FN3"/>
    <property type="match status" value="4"/>
</dbReference>
<feature type="non-terminal residue" evidence="4">
    <location>
        <position position="1"/>
    </location>
</feature>
<protein>
    <submittedName>
        <fullName evidence="4">PTPRJ phosphatase</fullName>
    </submittedName>
</protein>
<feature type="non-terminal residue" evidence="4">
    <location>
        <position position="351"/>
    </location>
</feature>
<name>A0A7K8ZFY9_9PASS</name>
<dbReference type="InterPro" id="IPR003961">
    <property type="entry name" value="FN3_dom"/>
</dbReference>
<comment type="similarity">
    <text evidence="2">Belongs to the protein-tyrosine phosphatase family. Receptor class 3 subfamily.</text>
</comment>
<evidence type="ECO:0000313" key="4">
    <source>
        <dbReference type="EMBL" id="NXG14734.1"/>
    </source>
</evidence>
<dbReference type="PANTHER" id="PTHR46708">
    <property type="entry name" value="TENASCIN"/>
    <property type="match status" value="1"/>
</dbReference>
<dbReference type="Gene3D" id="2.60.40.10">
    <property type="entry name" value="Immunoglobulins"/>
    <property type="match status" value="4"/>
</dbReference>
<evidence type="ECO:0000256" key="1">
    <source>
        <dbReference type="ARBA" id="ARBA00022737"/>
    </source>
</evidence>
<dbReference type="SMART" id="SM00060">
    <property type="entry name" value="FN3"/>
    <property type="match status" value="4"/>
</dbReference>
<sequence length="351" mass="38580">FTESSPVYGIKAEYVGMTSVNLTWEVKDTASKLYTYRIEVANDTFVMNVTSRVPKAEITELIPGTMYSFTVFAVLGDNETEGEGSCISIYTKPSPVFGLKAEYVDMTSVNLTWEVNDAASNSYMYRIEVANDTFVTNVTSRAPKAEITELIPGTMYSFTVFAVAADNETEGEGSSISVYTKPSPVYGLEAEYVGVTSVNLTWEVNDAASDSYTYRIEVANDTFVTNVTSRVAKAEITELIPGTMYRFTVFAVAADNETEGEGITKYLYTKPSPVYGLKAEYVDMTSVNLTWEVNDTASKLYTYRIEVANDTFVTNVTSTVPKADITELIPGTMYSFTVFAVLGDNETEGEG</sequence>
<dbReference type="CDD" id="cd00063">
    <property type="entry name" value="FN3"/>
    <property type="match status" value="4"/>
</dbReference>
<comment type="caution">
    <text evidence="4">The sequence shown here is derived from an EMBL/GenBank/DDBJ whole genome shotgun (WGS) entry which is preliminary data.</text>
</comment>
<evidence type="ECO:0000313" key="5">
    <source>
        <dbReference type="Proteomes" id="UP000591535"/>
    </source>
</evidence>
<evidence type="ECO:0000256" key="2">
    <source>
        <dbReference type="ARBA" id="ARBA00025789"/>
    </source>
</evidence>
<proteinExistence type="inferred from homology"/>
<reference evidence="4 5" key="1">
    <citation type="submission" date="2019-09" db="EMBL/GenBank/DDBJ databases">
        <title>Bird 10,000 Genomes (B10K) Project - Family phase.</title>
        <authorList>
            <person name="Zhang G."/>
        </authorList>
    </citation>
    <scope>NUCLEOTIDE SEQUENCE [LARGE SCALE GENOMIC DNA]</scope>
    <source>
        <strain evidence="4">B10K-DU-001-02</strain>
        <tissue evidence="4">Muscle</tissue>
    </source>
</reference>
<evidence type="ECO:0000259" key="3">
    <source>
        <dbReference type="PROSITE" id="PS50853"/>
    </source>
</evidence>
<organism evidence="4 5">
    <name type="scientific">Grallaria varia</name>
    <name type="common">variegated antpitta</name>
    <dbReference type="NCBI Taxonomy" id="117165"/>
    <lineage>
        <taxon>Eukaryota</taxon>
        <taxon>Metazoa</taxon>
        <taxon>Chordata</taxon>
        <taxon>Craniata</taxon>
        <taxon>Vertebrata</taxon>
        <taxon>Euteleostomi</taxon>
        <taxon>Archelosauria</taxon>
        <taxon>Archosauria</taxon>
        <taxon>Dinosauria</taxon>
        <taxon>Saurischia</taxon>
        <taxon>Theropoda</taxon>
        <taxon>Coelurosauria</taxon>
        <taxon>Aves</taxon>
        <taxon>Neognathae</taxon>
        <taxon>Neoaves</taxon>
        <taxon>Telluraves</taxon>
        <taxon>Australaves</taxon>
        <taxon>Passeriformes</taxon>
        <taxon>Formicariidae</taxon>
        <taxon>Grallaria</taxon>
    </lineage>
</organism>
<dbReference type="FunFam" id="2.60.40.10:FF:000362">
    <property type="entry name" value="Receptor-type tyrosine-protein phosphatase eta"/>
    <property type="match status" value="4"/>
</dbReference>
<gene>
    <name evidence="4" type="primary">Ptprj_1</name>
    <name evidence="4" type="ORF">GRAVAR_R12857</name>
</gene>
<dbReference type="Proteomes" id="UP000591535">
    <property type="component" value="Unassembled WGS sequence"/>
</dbReference>